<evidence type="ECO:0000313" key="15">
    <source>
        <dbReference type="EMBL" id="RZF49100.1"/>
    </source>
</evidence>
<evidence type="ECO:0000256" key="12">
    <source>
        <dbReference type="PROSITE-ProRule" id="PRU00282"/>
    </source>
</evidence>
<dbReference type="InParanoid" id="A0A482XV47"/>
<dbReference type="PANTHER" id="PTHR45758">
    <property type="entry name" value="MITOFERRIN-1-RELATED"/>
    <property type="match status" value="1"/>
</dbReference>
<keyword evidence="11 12" id="KW-0472">Membrane</keyword>
<name>A0A482XV47_LAOST</name>
<keyword evidence="3" id="KW-0813">Transport</keyword>
<keyword evidence="9" id="KW-0406">Ion transport</keyword>
<dbReference type="SMR" id="A0A482XV47"/>
<dbReference type="InterPro" id="IPR018108">
    <property type="entry name" value="MCP_transmembrane"/>
</dbReference>
<evidence type="ECO:0000256" key="11">
    <source>
        <dbReference type="ARBA" id="ARBA00023136"/>
    </source>
</evidence>
<keyword evidence="8" id="KW-0408">Iron</keyword>
<feature type="chain" id="PRO_5019863545" description="GH16 domain-containing protein" evidence="13">
    <location>
        <begin position="23"/>
        <end position="609"/>
    </location>
</feature>
<dbReference type="Gene3D" id="1.50.40.10">
    <property type="entry name" value="Mitochondrial carrier domain"/>
    <property type="match status" value="2"/>
</dbReference>
<feature type="repeat" description="Solcar" evidence="12">
    <location>
        <begin position="424"/>
        <end position="508"/>
    </location>
</feature>
<feature type="domain" description="GH16" evidence="14">
    <location>
        <begin position="18"/>
        <end position="368"/>
    </location>
</feature>
<keyword evidence="13" id="KW-0732">Signal</keyword>
<proteinExistence type="inferred from homology"/>
<keyword evidence="16" id="KW-1185">Reference proteome</keyword>
<dbReference type="SUPFAM" id="SSF103506">
    <property type="entry name" value="Mitochondrial carrier"/>
    <property type="match status" value="1"/>
</dbReference>
<dbReference type="SUPFAM" id="SSF49899">
    <property type="entry name" value="Concanavalin A-like lectins/glucanases"/>
    <property type="match status" value="1"/>
</dbReference>
<dbReference type="AlphaFoldDB" id="A0A482XV47"/>
<gene>
    <name evidence="15" type="ORF">LSTR_LSTR008386</name>
</gene>
<dbReference type="InterPro" id="IPR013320">
    <property type="entry name" value="ConA-like_dom_sf"/>
</dbReference>
<feature type="repeat" description="Solcar" evidence="12">
    <location>
        <begin position="516"/>
        <end position="604"/>
    </location>
</feature>
<feature type="signal peptide" evidence="13">
    <location>
        <begin position="1"/>
        <end position="22"/>
    </location>
</feature>
<keyword evidence="5 12" id="KW-0812">Transmembrane</keyword>
<protein>
    <recommendedName>
        <fullName evidence="14">GH16 domain-containing protein</fullName>
    </recommendedName>
</protein>
<evidence type="ECO:0000256" key="2">
    <source>
        <dbReference type="ARBA" id="ARBA00006375"/>
    </source>
</evidence>
<dbReference type="GO" id="GO:0015093">
    <property type="term" value="F:ferrous iron transmembrane transporter activity"/>
    <property type="evidence" value="ECO:0007669"/>
    <property type="project" value="TreeGrafter"/>
</dbReference>
<dbReference type="Proteomes" id="UP000291343">
    <property type="component" value="Unassembled WGS sequence"/>
</dbReference>
<keyword evidence="7" id="KW-1133">Transmembrane helix</keyword>
<comment type="subcellular location">
    <subcellularLocation>
        <location evidence="1">Mitochondrion inner membrane</location>
        <topology evidence="1">Multi-pass membrane protein</topology>
    </subcellularLocation>
</comment>
<accession>A0A482XV47</accession>
<dbReference type="GO" id="GO:0005743">
    <property type="term" value="C:mitochondrial inner membrane"/>
    <property type="evidence" value="ECO:0007669"/>
    <property type="project" value="UniProtKB-SubCell"/>
</dbReference>
<evidence type="ECO:0000256" key="6">
    <source>
        <dbReference type="ARBA" id="ARBA00022792"/>
    </source>
</evidence>
<evidence type="ECO:0000256" key="5">
    <source>
        <dbReference type="ARBA" id="ARBA00022692"/>
    </source>
</evidence>
<dbReference type="InterPro" id="IPR023395">
    <property type="entry name" value="MCP_dom_sf"/>
</dbReference>
<dbReference type="PANTHER" id="PTHR45758:SF20">
    <property type="entry name" value="MITOFERRIN-2"/>
    <property type="match status" value="1"/>
</dbReference>
<keyword evidence="10" id="KW-0496">Mitochondrion</keyword>
<evidence type="ECO:0000256" key="13">
    <source>
        <dbReference type="SAM" id="SignalP"/>
    </source>
</evidence>
<dbReference type="InterPro" id="IPR000757">
    <property type="entry name" value="Beta-glucanase-like"/>
</dbReference>
<dbReference type="GO" id="GO:0048250">
    <property type="term" value="P:iron import into the mitochondrion"/>
    <property type="evidence" value="ECO:0007669"/>
    <property type="project" value="TreeGrafter"/>
</dbReference>
<evidence type="ECO:0000256" key="8">
    <source>
        <dbReference type="ARBA" id="ARBA00023004"/>
    </source>
</evidence>
<dbReference type="PROSITE" id="PS50920">
    <property type="entry name" value="SOLCAR"/>
    <property type="match status" value="3"/>
</dbReference>
<dbReference type="GO" id="GO:0005975">
    <property type="term" value="P:carbohydrate metabolic process"/>
    <property type="evidence" value="ECO:0007669"/>
    <property type="project" value="InterPro"/>
</dbReference>
<keyword evidence="4" id="KW-0410">Iron transport</keyword>
<evidence type="ECO:0000256" key="7">
    <source>
        <dbReference type="ARBA" id="ARBA00022989"/>
    </source>
</evidence>
<comment type="caution">
    <text evidence="15">The sequence shown here is derived from an EMBL/GenBank/DDBJ whole genome shotgun (WGS) entry which is preliminary data.</text>
</comment>
<sequence length="609" mass="69237">MRAGFFVSTLLIITILLYETTGNPPGCAESITTVWGQKVCKGAILFEDNFDNLNFWKWKPEVKMDGFGEDQFVVYDKQPQNLFVREGKLFIVPEVLDEKTVTRGQMFLKECTGQVRTIECARFANSFNIIPPVRSAKITTQDSFSFRYGIVEIRAKLSSGDWLIPQLLLDSTFEEYGPLLQSGRVRIAKIHGNRNLLTDDTFLDEIGERRLFSDIIVRDRESYKGNGVKLLNSVPWSDEFHIFKLTWLSDKILFSVDNGESYELFPEINTNLMDSLNRDEILIDESHRSNSSYNAPFDKEFFLSLSVSAGKCPEYSRGFDELRPWSRRENTKAVLNFWQDRVHWHTSWNGKDTSLQVDYVRTRMQDLSHSHESALKTMIQMCRTEGPTSLFRGMTIFAGGSGPAHGMYFVAYEYFKVQLSSNFNKNVAFGATGAIATTVHDGLMVPIDAIKQRRQMKGSPYKSNIDCIAKMYKQEGISSFYRSFTTQLIMNIPFQSVHFIVYEWANRTLASEEKGFNPLRHATAGAIAGAFAAFITNPLDVSKTLLNTQKHEEKVPVIGVWNAVKKVYTLAGPSGYFRGATARVLHIMPSTGICWGTYESMKYALQKVL</sequence>
<organism evidence="15 16">
    <name type="scientific">Laodelphax striatellus</name>
    <name type="common">Small brown planthopper</name>
    <name type="synonym">Delphax striatella</name>
    <dbReference type="NCBI Taxonomy" id="195883"/>
    <lineage>
        <taxon>Eukaryota</taxon>
        <taxon>Metazoa</taxon>
        <taxon>Ecdysozoa</taxon>
        <taxon>Arthropoda</taxon>
        <taxon>Hexapoda</taxon>
        <taxon>Insecta</taxon>
        <taxon>Pterygota</taxon>
        <taxon>Neoptera</taxon>
        <taxon>Paraneoptera</taxon>
        <taxon>Hemiptera</taxon>
        <taxon>Auchenorrhyncha</taxon>
        <taxon>Fulgoroidea</taxon>
        <taxon>Delphacidae</taxon>
        <taxon>Criomorphinae</taxon>
        <taxon>Laodelphax</taxon>
    </lineage>
</organism>
<reference evidence="15 16" key="1">
    <citation type="journal article" date="2017" name="Gigascience">
        <title>Genome sequence of the small brown planthopper, Laodelphax striatellus.</title>
        <authorList>
            <person name="Zhu J."/>
            <person name="Jiang F."/>
            <person name="Wang X."/>
            <person name="Yang P."/>
            <person name="Bao Y."/>
            <person name="Zhao W."/>
            <person name="Wang W."/>
            <person name="Lu H."/>
            <person name="Wang Q."/>
            <person name="Cui N."/>
            <person name="Li J."/>
            <person name="Chen X."/>
            <person name="Luo L."/>
            <person name="Yu J."/>
            <person name="Kang L."/>
            <person name="Cui F."/>
        </authorList>
    </citation>
    <scope>NUCLEOTIDE SEQUENCE [LARGE SCALE GENOMIC DNA]</scope>
    <source>
        <strain evidence="15">Lst14</strain>
    </source>
</reference>
<dbReference type="Gene3D" id="2.60.120.200">
    <property type="match status" value="1"/>
</dbReference>
<evidence type="ECO:0000256" key="3">
    <source>
        <dbReference type="ARBA" id="ARBA00022448"/>
    </source>
</evidence>
<dbReference type="EMBL" id="QKKF02000377">
    <property type="protein sequence ID" value="RZF49100.1"/>
    <property type="molecule type" value="Genomic_DNA"/>
</dbReference>
<evidence type="ECO:0000256" key="9">
    <source>
        <dbReference type="ARBA" id="ARBA00023065"/>
    </source>
</evidence>
<evidence type="ECO:0000256" key="4">
    <source>
        <dbReference type="ARBA" id="ARBA00022496"/>
    </source>
</evidence>
<evidence type="ECO:0000259" key="14">
    <source>
        <dbReference type="PROSITE" id="PS51762"/>
    </source>
</evidence>
<evidence type="ECO:0000256" key="1">
    <source>
        <dbReference type="ARBA" id="ARBA00004448"/>
    </source>
</evidence>
<keyword evidence="6" id="KW-0999">Mitochondrion inner membrane</keyword>
<dbReference type="PROSITE" id="PS51762">
    <property type="entry name" value="GH16_2"/>
    <property type="match status" value="1"/>
</dbReference>
<comment type="similarity">
    <text evidence="2">Belongs to the mitochondrial carrier (TC 2.A.29) family.</text>
</comment>
<feature type="repeat" description="Solcar" evidence="12">
    <location>
        <begin position="331"/>
        <end position="418"/>
    </location>
</feature>
<dbReference type="STRING" id="195883.A0A482XV47"/>
<dbReference type="Pfam" id="PF00153">
    <property type="entry name" value="Mito_carr"/>
    <property type="match status" value="3"/>
</dbReference>
<evidence type="ECO:0000313" key="16">
    <source>
        <dbReference type="Proteomes" id="UP000291343"/>
    </source>
</evidence>
<dbReference type="GO" id="GO:0004553">
    <property type="term" value="F:hydrolase activity, hydrolyzing O-glycosyl compounds"/>
    <property type="evidence" value="ECO:0007669"/>
    <property type="project" value="InterPro"/>
</dbReference>
<evidence type="ECO:0000256" key="10">
    <source>
        <dbReference type="ARBA" id="ARBA00023128"/>
    </source>
</evidence>
<dbReference type="OrthoDB" id="4781at2759"/>